<dbReference type="AlphaFoldDB" id="A0A1Y2AYP8"/>
<gene>
    <name evidence="1" type="ORF">LY90DRAFT_513338</name>
</gene>
<evidence type="ECO:0000313" key="2">
    <source>
        <dbReference type="Proteomes" id="UP000193920"/>
    </source>
</evidence>
<dbReference type="EMBL" id="MCOG01000191">
    <property type="protein sequence ID" value="ORY27692.1"/>
    <property type="molecule type" value="Genomic_DNA"/>
</dbReference>
<sequence length="156" mass="18114">MRIKVLSLIGLSEDDFFGGIKRAQLFEKTDFVIPKVTIKLNDKDYNNFFLKYQCERDMNVRYLNKNEACLTASWVDFDYAMKEAINLKLIDKAAITDPEDMKIINNKKNITLSDFEQIISKYSDKKLEQVLSSSYGLIKIPDYETENAELIFDLNG</sequence>
<protein>
    <submittedName>
        <fullName evidence="1">Uncharacterized protein</fullName>
    </submittedName>
</protein>
<comment type="caution">
    <text evidence="1">The sequence shown here is derived from an EMBL/GenBank/DDBJ whole genome shotgun (WGS) entry which is preliminary data.</text>
</comment>
<accession>A0A1Y2AYP8</accession>
<name>A0A1Y2AYP8_9FUNG</name>
<dbReference type="Proteomes" id="UP000193920">
    <property type="component" value="Unassembled WGS sequence"/>
</dbReference>
<reference evidence="1 2" key="1">
    <citation type="submission" date="2016-08" db="EMBL/GenBank/DDBJ databases">
        <title>A Parts List for Fungal Cellulosomes Revealed by Comparative Genomics.</title>
        <authorList>
            <consortium name="DOE Joint Genome Institute"/>
            <person name="Haitjema C.H."/>
            <person name="Gilmore S.P."/>
            <person name="Henske J.K."/>
            <person name="Solomon K.V."/>
            <person name="De Groot R."/>
            <person name="Kuo A."/>
            <person name="Mondo S.J."/>
            <person name="Salamov A.A."/>
            <person name="Labutti K."/>
            <person name="Zhao Z."/>
            <person name="Chiniquy J."/>
            <person name="Barry K."/>
            <person name="Brewer H.M."/>
            <person name="Purvine S.O."/>
            <person name="Wright A.T."/>
            <person name="Boxma B."/>
            <person name="Van Alen T."/>
            <person name="Hackstein J.H."/>
            <person name="Baker S.E."/>
            <person name="Grigoriev I.V."/>
            <person name="O'Malley M.A."/>
        </authorList>
    </citation>
    <scope>NUCLEOTIDE SEQUENCE [LARGE SCALE GENOMIC DNA]</scope>
    <source>
        <strain evidence="1 2">G1</strain>
    </source>
</reference>
<organism evidence="1 2">
    <name type="scientific">Neocallimastix californiae</name>
    <dbReference type="NCBI Taxonomy" id="1754190"/>
    <lineage>
        <taxon>Eukaryota</taxon>
        <taxon>Fungi</taxon>
        <taxon>Fungi incertae sedis</taxon>
        <taxon>Chytridiomycota</taxon>
        <taxon>Chytridiomycota incertae sedis</taxon>
        <taxon>Neocallimastigomycetes</taxon>
        <taxon>Neocallimastigales</taxon>
        <taxon>Neocallimastigaceae</taxon>
        <taxon>Neocallimastix</taxon>
    </lineage>
</organism>
<proteinExistence type="predicted"/>
<evidence type="ECO:0000313" key="1">
    <source>
        <dbReference type="EMBL" id="ORY27692.1"/>
    </source>
</evidence>
<keyword evidence="2" id="KW-1185">Reference proteome</keyword>